<dbReference type="RefSeq" id="WP_106011115.1">
    <property type="nucleotide sequence ID" value="NZ_JALCPJ010000047.1"/>
</dbReference>
<protein>
    <submittedName>
        <fullName evidence="5">Oleandomycin glycosyltransferase</fullName>
        <ecNumber evidence="5">2.4.1.-</ecNumber>
    </submittedName>
</protein>
<keyword evidence="6" id="KW-1185">Reference proteome</keyword>
<evidence type="ECO:0000256" key="2">
    <source>
        <dbReference type="ARBA" id="ARBA00022676"/>
    </source>
</evidence>
<dbReference type="SUPFAM" id="SSF53756">
    <property type="entry name" value="UDP-Glycosyltransferase/glycogen phosphorylase"/>
    <property type="match status" value="1"/>
</dbReference>
<feature type="domain" description="Erythromycin biosynthesis protein CIII-like C-terminal" evidence="4">
    <location>
        <begin position="287"/>
        <end position="400"/>
    </location>
</feature>
<dbReference type="PANTHER" id="PTHR48043">
    <property type="entry name" value="EG:EG0003.4 PROTEIN-RELATED"/>
    <property type="match status" value="1"/>
</dbReference>
<dbReference type="Proteomes" id="UP000237798">
    <property type="component" value="Unassembled WGS sequence"/>
</dbReference>
<keyword evidence="2 5" id="KW-0328">Glycosyltransferase</keyword>
<dbReference type="InterPro" id="IPR010610">
    <property type="entry name" value="EryCIII-like_C"/>
</dbReference>
<dbReference type="FunFam" id="3.40.50.2000:FF:000072">
    <property type="entry name" value="Glycosyl transferase"/>
    <property type="match status" value="1"/>
</dbReference>
<dbReference type="AlphaFoldDB" id="A0A2T0B4R2"/>
<keyword evidence="3 5" id="KW-0808">Transferase</keyword>
<reference evidence="5 6" key="1">
    <citation type="submission" date="2018-03" db="EMBL/GenBank/DDBJ databases">
        <title>Genome sequence of Clostridium luticellarii DSM 29923.</title>
        <authorList>
            <person name="Poehlein A."/>
            <person name="Daniel R."/>
        </authorList>
    </citation>
    <scope>NUCLEOTIDE SEQUENCE [LARGE SCALE GENOMIC DNA]</scope>
    <source>
        <strain evidence="5 6">DSM 29923</strain>
    </source>
</reference>
<gene>
    <name evidence="5" type="primary">oleD_2</name>
    <name evidence="5" type="ORF">CLLU_35800</name>
</gene>
<comment type="caution">
    <text evidence="5">The sequence shown here is derived from an EMBL/GenBank/DDBJ whole genome shotgun (WGS) entry which is preliminary data.</text>
</comment>
<evidence type="ECO:0000256" key="1">
    <source>
        <dbReference type="ARBA" id="ARBA00009995"/>
    </source>
</evidence>
<accession>A0A2T0B4R2</accession>
<dbReference type="InterPro" id="IPR035595">
    <property type="entry name" value="UDP_glycos_trans_CS"/>
</dbReference>
<dbReference type="CDD" id="cd03784">
    <property type="entry name" value="GT1_Gtf-like"/>
    <property type="match status" value="1"/>
</dbReference>
<dbReference type="EC" id="2.4.1.-" evidence="5"/>
<evidence type="ECO:0000313" key="6">
    <source>
        <dbReference type="Proteomes" id="UP000237798"/>
    </source>
</evidence>
<dbReference type="OrthoDB" id="6620093at2"/>
<dbReference type="GO" id="GO:0016758">
    <property type="term" value="F:hexosyltransferase activity"/>
    <property type="evidence" value="ECO:0007669"/>
    <property type="project" value="InterPro"/>
</dbReference>
<comment type="similarity">
    <text evidence="1">Belongs to the UDP-glycosyltransferase family.</text>
</comment>
<evidence type="ECO:0000259" key="4">
    <source>
        <dbReference type="Pfam" id="PF06722"/>
    </source>
</evidence>
<sequence length="427" mass="48385">MSKMLFISLPGHGHVNPTLGLVSELVRRGEKVTYYLTKDFQRKIEAAGAEFIEYKGGIDLFSIGNLLNSDQYIDAVEILNIVKDFEIIIDTILQQKGKYDYLVYDLFFPFGEEIGRSLGIPTICSITTFALNEKMRDEMVGGSMNRFKDMASIKGGFIRLKEIIALRVGFRRFMEIMNENKELYDYIKKMEEKYEFGLSGIGSLGIQKAMLNIVYTSRYFQAYVEKFDESYKFVGPSIVPREENTEIDTHIAKDQGIVYISLGTLFNNSIEFYQSCTEAFRGFDLQFIMSVGNNINIGQLGNIPDNFTVRNFVPQLEILKHADAFITHGGMNSVSEGLYYGIPLILIPQSVDQPMVARRVVELGAGISLDKDEVTQRLLQSTLNNILSDASYRKNSQIIGESLKNAGGYKKAADEIFQLEQRMLLKK</sequence>
<dbReference type="PROSITE" id="PS00375">
    <property type="entry name" value="UDPGT"/>
    <property type="match status" value="1"/>
</dbReference>
<dbReference type="Pfam" id="PF06722">
    <property type="entry name" value="EryCIII-like_C"/>
    <property type="match status" value="1"/>
</dbReference>
<dbReference type="InterPro" id="IPR006326">
    <property type="entry name" value="UDPGT_MGT-like"/>
</dbReference>
<dbReference type="InterPro" id="IPR050271">
    <property type="entry name" value="UDP-glycosyltransferase"/>
</dbReference>
<dbReference type="NCBIfam" id="TIGR01426">
    <property type="entry name" value="MGT"/>
    <property type="match status" value="1"/>
</dbReference>
<dbReference type="Gene3D" id="3.40.50.2000">
    <property type="entry name" value="Glycogen Phosphorylase B"/>
    <property type="match status" value="2"/>
</dbReference>
<name>A0A2T0B4R2_9CLOT</name>
<dbReference type="EMBL" id="PVXP01000114">
    <property type="protein sequence ID" value="PRR78869.1"/>
    <property type="molecule type" value="Genomic_DNA"/>
</dbReference>
<organism evidence="5 6">
    <name type="scientific">Clostridium luticellarii</name>
    <dbReference type="NCBI Taxonomy" id="1691940"/>
    <lineage>
        <taxon>Bacteria</taxon>
        <taxon>Bacillati</taxon>
        <taxon>Bacillota</taxon>
        <taxon>Clostridia</taxon>
        <taxon>Eubacteriales</taxon>
        <taxon>Clostridiaceae</taxon>
        <taxon>Clostridium</taxon>
    </lineage>
</organism>
<dbReference type="InterPro" id="IPR002213">
    <property type="entry name" value="UDP_glucos_trans"/>
</dbReference>
<proteinExistence type="inferred from homology"/>
<dbReference type="PANTHER" id="PTHR48043:SF145">
    <property type="entry name" value="FI06409P-RELATED"/>
    <property type="match status" value="1"/>
</dbReference>
<evidence type="ECO:0000313" key="5">
    <source>
        <dbReference type="EMBL" id="PRR78869.1"/>
    </source>
</evidence>
<dbReference type="GO" id="GO:0008194">
    <property type="term" value="F:UDP-glycosyltransferase activity"/>
    <property type="evidence" value="ECO:0007669"/>
    <property type="project" value="InterPro"/>
</dbReference>
<evidence type="ECO:0000256" key="3">
    <source>
        <dbReference type="ARBA" id="ARBA00022679"/>
    </source>
</evidence>